<name>M1L3F4_9PROT</name>
<keyword evidence="2" id="KW-1185">Reference proteome</keyword>
<dbReference type="EMBL" id="CP003803">
    <property type="protein sequence ID" value="AGF47253.1"/>
    <property type="molecule type" value="Genomic_DNA"/>
</dbReference>
<gene>
    <name evidence="1" type="ORF">CDSE_0148</name>
</gene>
<dbReference type="Proteomes" id="UP000011547">
    <property type="component" value="Chromosome"/>
</dbReference>
<evidence type="ECO:0000313" key="2">
    <source>
        <dbReference type="Proteomes" id="UP000011547"/>
    </source>
</evidence>
<sequence length="46" mass="5381">MKYKNKLFTIITIIFLSSLLNSCGYKGQLYIETMQKPQNNIIKINN</sequence>
<dbReference type="AlphaFoldDB" id="M1L3F4"/>
<dbReference type="PATRIC" id="fig|1208919.3.peg.698"/>
<organism evidence="1 2">
    <name type="scientific">Candidatus Kinetoplastidibacterium desouzai TCC079E</name>
    <dbReference type="NCBI Taxonomy" id="1208919"/>
    <lineage>
        <taxon>Bacteria</taxon>
        <taxon>Pseudomonadati</taxon>
        <taxon>Pseudomonadota</taxon>
        <taxon>Betaproteobacteria</taxon>
        <taxon>Candidatus Kinetoplastidibacterium</taxon>
    </lineage>
</organism>
<dbReference type="HOGENOM" id="CLU_3181487_0_0_4"/>
<accession>M1L3F4</accession>
<protein>
    <recommendedName>
        <fullName evidence="3">Lipoprotein</fullName>
    </recommendedName>
</protein>
<proteinExistence type="predicted"/>
<dbReference type="KEGG" id="kde:CDSE_0148"/>
<reference evidence="1 2" key="1">
    <citation type="journal article" date="2013" name="Genome Biol. Evol.">
        <title>Genome evolution and phylogenomic analysis of candidatus kinetoplastibacterium, the betaproteobacterial endosymbionts of strigomonas and angomonas.</title>
        <authorList>
            <person name="Alves J.M."/>
            <person name="Serrano M.G."/>
            <person name="Maia da Silva F."/>
            <person name="Voegtly L.J."/>
            <person name="Matveyev A.V."/>
            <person name="Teixeira M.M."/>
            <person name="Camargo E.P."/>
            <person name="Buck G.A."/>
        </authorList>
    </citation>
    <scope>NUCLEOTIDE SEQUENCE [LARGE SCALE GENOMIC DNA]</scope>
    <source>
        <strain evidence="1 2">TCC079E</strain>
    </source>
</reference>
<dbReference type="STRING" id="1208919.CDSE_0148"/>
<evidence type="ECO:0008006" key="3">
    <source>
        <dbReference type="Google" id="ProtNLM"/>
    </source>
</evidence>
<evidence type="ECO:0000313" key="1">
    <source>
        <dbReference type="EMBL" id="AGF47253.1"/>
    </source>
</evidence>